<reference evidence="2" key="1">
    <citation type="submission" date="2015-07" db="EMBL/GenBank/DDBJ databases">
        <title>Near-Complete Genome Sequence of the Cellulolytic Bacterium Bacteroides (Pseudobacteroides) cellulosolvens ATCC 35603.</title>
        <authorList>
            <person name="Dassa B."/>
            <person name="Utturkar S.M."/>
            <person name="Klingeman D.M."/>
            <person name="Hurt R.A."/>
            <person name="Keller M."/>
            <person name="Xu J."/>
            <person name="Reddy Y.H.K."/>
            <person name="Borovok I."/>
            <person name="Grinberg I.R."/>
            <person name="Lamed R."/>
            <person name="Zhivin O."/>
            <person name="Bayer E.A."/>
            <person name="Brown S.D."/>
        </authorList>
    </citation>
    <scope>NUCLEOTIDE SEQUENCE [LARGE SCALE GENOMIC DNA]</scope>
    <source>
        <strain evidence="2">DSM 2933</strain>
    </source>
</reference>
<dbReference type="RefSeq" id="WP_036937261.1">
    <property type="nucleotide sequence ID" value="NZ_JQKC01000005.1"/>
</dbReference>
<name>A0A0L6JTM6_9FIRM</name>
<dbReference type="eggNOG" id="ENOG50347QF">
    <property type="taxonomic scope" value="Bacteria"/>
</dbReference>
<comment type="caution">
    <text evidence="1">The sequence shown here is derived from an EMBL/GenBank/DDBJ whole genome shotgun (WGS) entry which is preliminary data.</text>
</comment>
<proteinExistence type="predicted"/>
<dbReference type="Proteomes" id="UP000036923">
    <property type="component" value="Unassembled WGS sequence"/>
</dbReference>
<dbReference type="OrthoDB" id="9795467at2"/>
<gene>
    <name evidence="1" type="ORF">Bccel_4314</name>
</gene>
<dbReference type="STRING" id="398512.Bccel_4314"/>
<accession>A0A0L6JTM6</accession>
<protein>
    <submittedName>
        <fullName evidence="1">Uncharacterized protein</fullName>
    </submittedName>
</protein>
<dbReference type="EMBL" id="LGTC01000001">
    <property type="protein sequence ID" value="KNY29040.1"/>
    <property type="molecule type" value="Genomic_DNA"/>
</dbReference>
<evidence type="ECO:0000313" key="1">
    <source>
        <dbReference type="EMBL" id="KNY29040.1"/>
    </source>
</evidence>
<dbReference type="AlphaFoldDB" id="A0A0L6JTM6"/>
<organism evidence="1 2">
    <name type="scientific">Pseudobacteroides cellulosolvens ATCC 35603 = DSM 2933</name>
    <dbReference type="NCBI Taxonomy" id="398512"/>
    <lineage>
        <taxon>Bacteria</taxon>
        <taxon>Bacillati</taxon>
        <taxon>Bacillota</taxon>
        <taxon>Clostridia</taxon>
        <taxon>Eubacteriales</taxon>
        <taxon>Oscillospiraceae</taxon>
        <taxon>Pseudobacteroides</taxon>
    </lineage>
</organism>
<evidence type="ECO:0000313" key="2">
    <source>
        <dbReference type="Proteomes" id="UP000036923"/>
    </source>
</evidence>
<keyword evidence="2" id="KW-1185">Reference proteome</keyword>
<sequence>MGYDIYIGEAETINGEIRIKRAIQAAAPEFGFGDISGRGNSRHPGYSQMTEFCKATGLYELFFDKNTGLLRTHPGCCPIGQEHLESIRKAKEKWEEGHPNCKELLPTKDKEPTLNRNDEREGNQYDWFYARLIWYEFWFEWALMNCKKPSISNS</sequence>